<dbReference type="PANTHER" id="PTHR43335">
    <property type="entry name" value="ABC TRANSPORTER, ATP-BINDING PROTEIN"/>
    <property type="match status" value="1"/>
</dbReference>
<evidence type="ECO:0000256" key="3">
    <source>
        <dbReference type="ARBA" id="ARBA00022741"/>
    </source>
</evidence>
<sequence length="217" mass="24017">MTILEIHNLHKKIKGRQLLKNITLVIDKPGIYGIVGRNGSGKSLLFKTIAGLFVPSSGTVKVFNDIIGKGNFPKSFGALLDTPGFLTQYSGFQNLKILASIQNKISDQDIKNILTFVGLDYNDKGPVRKYSLGMRQRLGIAQAIMENPKLLLLDEPMNGLDQSGVAEMRDMILNFRKQDITILLASHNPEDIALLCDEVYKMDGGELVYHSSPVRLS</sequence>
<evidence type="ECO:0000313" key="6">
    <source>
        <dbReference type="EMBL" id="TKI63205.1"/>
    </source>
</evidence>
<accession>A0A4U2YR99</accession>
<dbReference type="PANTHER" id="PTHR43335:SF4">
    <property type="entry name" value="ABC TRANSPORTER, ATP-BINDING PROTEIN"/>
    <property type="match status" value="1"/>
</dbReference>
<reference evidence="6 7" key="1">
    <citation type="submission" date="2019-04" db="EMBL/GenBank/DDBJ databases">
        <title>Lysinibacillus genome sequencing.</title>
        <authorList>
            <person name="Dunlap C."/>
        </authorList>
    </citation>
    <scope>NUCLEOTIDE SEQUENCE [LARGE SCALE GENOMIC DNA]</scope>
    <source>
        <strain evidence="6 7">CCTCC AB 2010389</strain>
    </source>
</reference>
<comment type="similarity">
    <text evidence="1">Belongs to the ABC transporter superfamily.</text>
</comment>
<evidence type="ECO:0000259" key="5">
    <source>
        <dbReference type="PROSITE" id="PS50893"/>
    </source>
</evidence>
<dbReference type="EMBL" id="SZPU01000071">
    <property type="protein sequence ID" value="TKI63205.1"/>
    <property type="molecule type" value="Genomic_DNA"/>
</dbReference>
<keyword evidence="2" id="KW-0813">Transport</keyword>
<dbReference type="Gene3D" id="3.40.50.300">
    <property type="entry name" value="P-loop containing nucleotide triphosphate hydrolases"/>
    <property type="match status" value="1"/>
</dbReference>
<evidence type="ECO:0000256" key="4">
    <source>
        <dbReference type="ARBA" id="ARBA00022840"/>
    </source>
</evidence>
<dbReference type="InterPro" id="IPR017871">
    <property type="entry name" value="ABC_transporter-like_CS"/>
</dbReference>
<keyword evidence="3" id="KW-0547">Nucleotide-binding</keyword>
<dbReference type="Pfam" id="PF00005">
    <property type="entry name" value="ABC_tran"/>
    <property type="match status" value="1"/>
</dbReference>
<dbReference type="Proteomes" id="UP000308744">
    <property type="component" value="Unassembled WGS sequence"/>
</dbReference>
<dbReference type="PROSITE" id="PS50893">
    <property type="entry name" value="ABC_TRANSPORTER_2"/>
    <property type="match status" value="1"/>
</dbReference>
<dbReference type="SUPFAM" id="SSF52540">
    <property type="entry name" value="P-loop containing nucleoside triphosphate hydrolases"/>
    <property type="match status" value="1"/>
</dbReference>
<evidence type="ECO:0000256" key="1">
    <source>
        <dbReference type="ARBA" id="ARBA00005417"/>
    </source>
</evidence>
<protein>
    <submittedName>
        <fullName evidence="6">ABC transporter ATP-binding protein</fullName>
    </submittedName>
</protein>
<dbReference type="InterPro" id="IPR027417">
    <property type="entry name" value="P-loop_NTPase"/>
</dbReference>
<dbReference type="InterPro" id="IPR003593">
    <property type="entry name" value="AAA+_ATPase"/>
</dbReference>
<name>A0A4U2YR99_9BACI</name>
<organism evidence="6 7">
    <name type="scientific">Lysinibacillus mangiferihumi</name>
    <dbReference type="NCBI Taxonomy" id="1130819"/>
    <lineage>
        <taxon>Bacteria</taxon>
        <taxon>Bacillati</taxon>
        <taxon>Bacillota</taxon>
        <taxon>Bacilli</taxon>
        <taxon>Bacillales</taxon>
        <taxon>Bacillaceae</taxon>
        <taxon>Lysinibacillus</taxon>
    </lineage>
</organism>
<evidence type="ECO:0000313" key="7">
    <source>
        <dbReference type="Proteomes" id="UP000308744"/>
    </source>
</evidence>
<dbReference type="RefSeq" id="WP_107897623.1">
    <property type="nucleotide sequence ID" value="NZ_PYWM01000048.1"/>
</dbReference>
<evidence type="ECO:0000256" key="2">
    <source>
        <dbReference type="ARBA" id="ARBA00022448"/>
    </source>
</evidence>
<dbReference type="AlphaFoldDB" id="A0A4U2YR99"/>
<dbReference type="InterPro" id="IPR003439">
    <property type="entry name" value="ABC_transporter-like_ATP-bd"/>
</dbReference>
<feature type="domain" description="ABC transporter" evidence="5">
    <location>
        <begin position="4"/>
        <end position="216"/>
    </location>
</feature>
<dbReference type="GO" id="GO:0005524">
    <property type="term" value="F:ATP binding"/>
    <property type="evidence" value="ECO:0007669"/>
    <property type="project" value="UniProtKB-KW"/>
</dbReference>
<keyword evidence="7" id="KW-1185">Reference proteome</keyword>
<proteinExistence type="inferred from homology"/>
<dbReference type="PROSITE" id="PS00211">
    <property type="entry name" value="ABC_TRANSPORTER_1"/>
    <property type="match status" value="1"/>
</dbReference>
<comment type="caution">
    <text evidence="6">The sequence shown here is derived from an EMBL/GenBank/DDBJ whole genome shotgun (WGS) entry which is preliminary data.</text>
</comment>
<dbReference type="SMART" id="SM00382">
    <property type="entry name" value="AAA"/>
    <property type="match status" value="1"/>
</dbReference>
<keyword evidence="4 6" id="KW-0067">ATP-binding</keyword>
<dbReference type="GO" id="GO:0016887">
    <property type="term" value="F:ATP hydrolysis activity"/>
    <property type="evidence" value="ECO:0007669"/>
    <property type="project" value="InterPro"/>
</dbReference>
<gene>
    <name evidence="6" type="ORF">FC756_18650</name>
</gene>